<dbReference type="AlphaFoldDB" id="A0A075MU07"/>
<keyword evidence="21" id="KW-1185">Reference proteome</keyword>
<evidence type="ECO:0000256" key="8">
    <source>
        <dbReference type="ARBA" id="ARBA00022573"/>
    </source>
</evidence>
<dbReference type="PANTHER" id="PTHR34148:SF1">
    <property type="entry name" value="ADENOSYLCOBINAMIDE-GDP RIBAZOLETRANSFERASE"/>
    <property type="match status" value="1"/>
</dbReference>
<dbReference type="STRING" id="1459636.NTE_03117"/>
<dbReference type="EC" id="2.7.8.26" evidence="5 19"/>
<evidence type="ECO:0000256" key="4">
    <source>
        <dbReference type="ARBA" id="ARBA00010561"/>
    </source>
</evidence>
<dbReference type="HAMAP" id="MF_00719">
    <property type="entry name" value="CobS"/>
    <property type="match status" value="1"/>
</dbReference>
<keyword evidence="7 19" id="KW-1003">Cell membrane</keyword>
<feature type="transmembrane region" description="Helical" evidence="19">
    <location>
        <begin position="139"/>
        <end position="161"/>
    </location>
</feature>
<evidence type="ECO:0000313" key="20">
    <source>
        <dbReference type="EMBL" id="AIF85151.1"/>
    </source>
</evidence>
<dbReference type="PANTHER" id="PTHR34148">
    <property type="entry name" value="ADENOSYLCOBINAMIDE-GDP RIBAZOLETRANSFERASE"/>
    <property type="match status" value="1"/>
</dbReference>
<dbReference type="InterPro" id="IPR003805">
    <property type="entry name" value="CobS"/>
</dbReference>
<evidence type="ECO:0000256" key="16">
    <source>
        <dbReference type="ARBA" id="ARBA00032853"/>
    </source>
</evidence>
<dbReference type="GeneID" id="41598777"/>
<evidence type="ECO:0000256" key="15">
    <source>
        <dbReference type="ARBA" id="ARBA00032605"/>
    </source>
</evidence>
<feature type="transmembrane region" description="Helical" evidence="19">
    <location>
        <begin position="182"/>
        <end position="215"/>
    </location>
</feature>
<dbReference type="eggNOG" id="arCOG04338">
    <property type="taxonomic scope" value="Archaea"/>
</dbReference>
<dbReference type="Pfam" id="PF02654">
    <property type="entry name" value="CobS"/>
    <property type="match status" value="1"/>
</dbReference>
<dbReference type="GO" id="GO:0009236">
    <property type="term" value="P:cobalamin biosynthetic process"/>
    <property type="evidence" value="ECO:0007669"/>
    <property type="project" value="UniProtKB-UniRule"/>
</dbReference>
<evidence type="ECO:0000256" key="11">
    <source>
        <dbReference type="ARBA" id="ARBA00022842"/>
    </source>
</evidence>
<gene>
    <name evidence="19" type="primary">cobS</name>
    <name evidence="20" type="ORF">NTE_03117</name>
</gene>
<protein>
    <recommendedName>
        <fullName evidence="6 19">Adenosylcobinamide-GDP ribazoletransferase</fullName>
        <ecNumber evidence="5 19">2.7.8.26</ecNumber>
    </recommendedName>
    <alternativeName>
        <fullName evidence="16 19">Cobalamin synthase</fullName>
    </alternativeName>
    <alternativeName>
        <fullName evidence="15 19">Cobalamin-5'-phosphate synthase</fullName>
    </alternativeName>
</protein>
<feature type="transmembrane region" description="Helical" evidence="19">
    <location>
        <begin position="109"/>
        <end position="133"/>
    </location>
</feature>
<evidence type="ECO:0000256" key="3">
    <source>
        <dbReference type="ARBA" id="ARBA00004663"/>
    </source>
</evidence>
<feature type="transmembrane region" description="Helical" evidence="19">
    <location>
        <begin position="36"/>
        <end position="57"/>
    </location>
</feature>
<dbReference type="EMBL" id="CP007174">
    <property type="protein sequence ID" value="AIF85151.1"/>
    <property type="molecule type" value="Genomic_DNA"/>
</dbReference>
<accession>A0A075MU07</accession>
<comment type="cofactor">
    <cofactor evidence="1 19">
        <name>Mg(2+)</name>
        <dbReference type="ChEBI" id="CHEBI:18420"/>
    </cofactor>
</comment>
<comment type="pathway">
    <text evidence="3 19">Cofactor biosynthesis; adenosylcobalamin biosynthesis; adenosylcobalamin from cob(II)yrinate a,c-diamide: step 7/7.</text>
</comment>
<reference evidence="20 21" key="1">
    <citation type="journal article" date="2014" name="PLoS ONE">
        <title>Genome Sequence of Candidatus Nitrososphaera evergladensis from Group I.1b Enriched from Everglades Soil Reveals Novel Genomic Features of the Ammonia-Oxidizing Archaea.</title>
        <authorList>
            <person name="Zhalnina K.V."/>
            <person name="Dias R."/>
            <person name="Leonard M.T."/>
            <person name="Dorr de Quadros P."/>
            <person name="Camargo F.A."/>
            <person name="Drew J.C."/>
            <person name="Farmerie W.G."/>
            <person name="Daroub S.H."/>
            <person name="Triplett E.W."/>
        </authorList>
    </citation>
    <scope>NUCLEOTIDE SEQUENCE [LARGE SCALE GENOMIC DNA]</scope>
    <source>
        <strain evidence="20 21">SR1</strain>
    </source>
</reference>
<dbReference type="KEGG" id="nev:NTE_03117"/>
<keyword evidence="9 19" id="KW-0808">Transferase</keyword>
<dbReference type="NCBIfam" id="TIGR00317">
    <property type="entry name" value="cobS"/>
    <property type="match status" value="1"/>
</dbReference>
<feature type="transmembrane region" description="Helical" evidence="19">
    <location>
        <begin position="63"/>
        <end position="88"/>
    </location>
</feature>
<comment type="subcellular location">
    <subcellularLocation>
        <location evidence="2 19">Cell membrane</location>
        <topology evidence="2 19">Multi-pass membrane protein</topology>
    </subcellularLocation>
</comment>
<evidence type="ECO:0000256" key="18">
    <source>
        <dbReference type="ARBA" id="ARBA00049504"/>
    </source>
</evidence>
<name>A0A075MU07_9ARCH</name>
<proteinExistence type="inferred from homology"/>
<dbReference type="OrthoDB" id="11748at2157"/>
<evidence type="ECO:0000256" key="1">
    <source>
        <dbReference type="ARBA" id="ARBA00001946"/>
    </source>
</evidence>
<keyword evidence="8 19" id="KW-0169">Cobalamin biosynthesis</keyword>
<organism evidence="20 21">
    <name type="scientific">Candidatus Nitrososphaera evergladensis SR1</name>
    <dbReference type="NCBI Taxonomy" id="1459636"/>
    <lineage>
        <taxon>Archaea</taxon>
        <taxon>Nitrososphaerota</taxon>
        <taxon>Nitrososphaeria</taxon>
        <taxon>Nitrososphaerales</taxon>
        <taxon>Nitrososphaeraceae</taxon>
        <taxon>Nitrososphaera</taxon>
    </lineage>
</organism>
<dbReference type="RefSeq" id="WP_158385611.1">
    <property type="nucleotide sequence ID" value="NZ_CP007174.1"/>
</dbReference>
<evidence type="ECO:0000256" key="9">
    <source>
        <dbReference type="ARBA" id="ARBA00022679"/>
    </source>
</evidence>
<dbReference type="GO" id="GO:0051073">
    <property type="term" value="F:adenosylcobinamide-GDP ribazoletransferase activity"/>
    <property type="evidence" value="ECO:0007669"/>
    <property type="project" value="UniProtKB-UniRule"/>
</dbReference>
<comment type="catalytic activity">
    <reaction evidence="17 19">
        <text>alpha-ribazole + adenosylcob(III)inamide-GDP = adenosylcob(III)alamin + GMP + H(+)</text>
        <dbReference type="Rhea" id="RHEA:16049"/>
        <dbReference type="ChEBI" id="CHEBI:10329"/>
        <dbReference type="ChEBI" id="CHEBI:15378"/>
        <dbReference type="ChEBI" id="CHEBI:18408"/>
        <dbReference type="ChEBI" id="CHEBI:58115"/>
        <dbReference type="ChEBI" id="CHEBI:60487"/>
        <dbReference type="EC" id="2.7.8.26"/>
    </reaction>
</comment>
<keyword evidence="11 19" id="KW-0460">Magnesium</keyword>
<evidence type="ECO:0000313" key="21">
    <source>
        <dbReference type="Proteomes" id="UP000028194"/>
    </source>
</evidence>
<dbReference type="GO" id="GO:0008818">
    <property type="term" value="F:cobalamin 5'-phosphate synthase activity"/>
    <property type="evidence" value="ECO:0007669"/>
    <property type="project" value="UniProtKB-UniRule"/>
</dbReference>
<evidence type="ECO:0000256" key="12">
    <source>
        <dbReference type="ARBA" id="ARBA00022989"/>
    </source>
</evidence>
<evidence type="ECO:0000256" key="14">
    <source>
        <dbReference type="ARBA" id="ARBA00025228"/>
    </source>
</evidence>
<dbReference type="Proteomes" id="UP000028194">
    <property type="component" value="Chromosome"/>
</dbReference>
<comment type="similarity">
    <text evidence="4 19">Belongs to the CobS family.</text>
</comment>
<sequence length="256" mass="26476">MASLKPVQSVLAFLTIIPVGKKDGDHDIHYIAKNMYLFPVAGAIVGIMAGGMAFGISPFLPPLLVGLLVAGALVILTGVHHTDALADFADGMMAKGDKEKKRKAMMDPAVGSAGVAALVMYFAGMIIVFNTGFSGGIKILTSIIAAEVIAKYIMVLLTYRGTSAWEGFSSPFTAAMKDGKKMLAATAIMLPIVWFSTGYAGMAALGVSVALGALVRHAAKRSFGGISGDVLGASNEVARLASLIVLSSLPPVVMTL</sequence>
<evidence type="ECO:0000256" key="6">
    <source>
        <dbReference type="ARBA" id="ARBA00015850"/>
    </source>
</evidence>
<dbReference type="HOGENOM" id="CLU_057426_2_0_2"/>
<comment type="catalytic activity">
    <reaction evidence="18 19">
        <text>alpha-ribazole 5'-phosphate + adenosylcob(III)inamide-GDP = adenosylcob(III)alamin 5'-phosphate + GMP + H(+)</text>
        <dbReference type="Rhea" id="RHEA:23560"/>
        <dbReference type="ChEBI" id="CHEBI:15378"/>
        <dbReference type="ChEBI" id="CHEBI:57918"/>
        <dbReference type="ChEBI" id="CHEBI:58115"/>
        <dbReference type="ChEBI" id="CHEBI:60487"/>
        <dbReference type="ChEBI" id="CHEBI:60493"/>
        <dbReference type="EC" id="2.7.8.26"/>
    </reaction>
</comment>
<keyword evidence="13 19" id="KW-0472">Membrane</keyword>
<dbReference type="UniPathway" id="UPA00148">
    <property type="reaction ID" value="UER00238"/>
</dbReference>
<dbReference type="GO" id="GO:0005886">
    <property type="term" value="C:plasma membrane"/>
    <property type="evidence" value="ECO:0007669"/>
    <property type="project" value="UniProtKB-SubCell"/>
</dbReference>
<keyword evidence="10 19" id="KW-0812">Transmembrane</keyword>
<evidence type="ECO:0000256" key="10">
    <source>
        <dbReference type="ARBA" id="ARBA00022692"/>
    </source>
</evidence>
<evidence type="ECO:0000256" key="13">
    <source>
        <dbReference type="ARBA" id="ARBA00023136"/>
    </source>
</evidence>
<evidence type="ECO:0000256" key="5">
    <source>
        <dbReference type="ARBA" id="ARBA00013200"/>
    </source>
</evidence>
<comment type="function">
    <text evidence="14 19">Joins adenosylcobinamide-GDP and alpha-ribazole to generate adenosylcobalamin (Ado-cobalamin). Also synthesizes adenosylcobalamin 5'-phosphate from adenosylcobinamide-GDP and alpha-ribazole 5'-phosphate.</text>
</comment>
<evidence type="ECO:0000256" key="19">
    <source>
        <dbReference type="HAMAP-Rule" id="MF_00719"/>
    </source>
</evidence>
<evidence type="ECO:0000256" key="7">
    <source>
        <dbReference type="ARBA" id="ARBA00022475"/>
    </source>
</evidence>
<keyword evidence="12 19" id="KW-1133">Transmembrane helix</keyword>
<evidence type="ECO:0000256" key="2">
    <source>
        <dbReference type="ARBA" id="ARBA00004651"/>
    </source>
</evidence>
<evidence type="ECO:0000256" key="17">
    <source>
        <dbReference type="ARBA" id="ARBA00048623"/>
    </source>
</evidence>